<dbReference type="GO" id="GO:0003684">
    <property type="term" value="F:damaged DNA binding"/>
    <property type="evidence" value="ECO:0007669"/>
    <property type="project" value="InterPro"/>
</dbReference>
<keyword evidence="4" id="KW-0234">DNA repair</keyword>
<evidence type="ECO:0000256" key="1">
    <source>
        <dbReference type="ARBA" id="ARBA00010945"/>
    </source>
</evidence>
<evidence type="ECO:0000259" key="6">
    <source>
        <dbReference type="Pfam" id="PF00817"/>
    </source>
</evidence>
<dbReference type="GO" id="GO:0005829">
    <property type="term" value="C:cytosol"/>
    <property type="evidence" value="ECO:0007669"/>
    <property type="project" value="TreeGrafter"/>
</dbReference>
<dbReference type="Pfam" id="PF13438">
    <property type="entry name" value="DUF4113"/>
    <property type="match status" value="1"/>
</dbReference>
<dbReference type="GO" id="GO:0009432">
    <property type="term" value="P:SOS response"/>
    <property type="evidence" value="ECO:0007669"/>
    <property type="project" value="UniProtKB-KW"/>
</dbReference>
<feature type="domain" description="DNA polymerase Y-family little finger" evidence="7">
    <location>
        <begin position="241"/>
        <end position="356"/>
    </location>
</feature>
<keyword evidence="2" id="KW-0227">DNA damage</keyword>
<keyword evidence="10" id="KW-1185">Reference proteome</keyword>
<dbReference type="GO" id="GO:0042276">
    <property type="term" value="P:error-prone translesion synthesis"/>
    <property type="evidence" value="ECO:0007669"/>
    <property type="project" value="TreeGrafter"/>
</dbReference>
<dbReference type="EMBL" id="SLUN01000006">
    <property type="protein sequence ID" value="TCL72392.1"/>
    <property type="molecule type" value="Genomic_DNA"/>
</dbReference>
<evidence type="ECO:0000256" key="2">
    <source>
        <dbReference type="ARBA" id="ARBA00022763"/>
    </source>
</evidence>
<comment type="similarity">
    <text evidence="1">Belongs to the DNA polymerase type-Y family.</text>
</comment>
<keyword evidence="3" id="KW-0741">SOS mutagenesis</keyword>
<evidence type="ECO:0000256" key="4">
    <source>
        <dbReference type="ARBA" id="ARBA00023204"/>
    </source>
</evidence>
<gene>
    <name evidence="9" type="ORF">EDC14_1006102</name>
</gene>
<dbReference type="RefSeq" id="WP_132013603.1">
    <property type="nucleotide sequence ID" value="NZ_SLUN01000006.1"/>
</dbReference>
<accession>A0A4R1S250</accession>
<dbReference type="InterPro" id="IPR001126">
    <property type="entry name" value="UmuC"/>
</dbReference>
<name>A0A4R1S250_HYDET</name>
<dbReference type="AlphaFoldDB" id="A0A4R1S250"/>
<dbReference type="CDD" id="cd01700">
    <property type="entry name" value="PolY_Pol_V_umuC"/>
    <property type="match status" value="1"/>
</dbReference>
<dbReference type="Gene3D" id="3.40.1170.60">
    <property type="match status" value="1"/>
</dbReference>
<dbReference type="OrthoDB" id="9808813at2"/>
<dbReference type="GO" id="GO:0006281">
    <property type="term" value="P:DNA repair"/>
    <property type="evidence" value="ECO:0007669"/>
    <property type="project" value="UniProtKB-KW"/>
</dbReference>
<reference evidence="9 10" key="1">
    <citation type="submission" date="2019-03" db="EMBL/GenBank/DDBJ databases">
        <title>Genomic Encyclopedia of Type Strains, Phase IV (KMG-IV): sequencing the most valuable type-strain genomes for metagenomic binning, comparative biology and taxonomic classification.</title>
        <authorList>
            <person name="Goeker M."/>
        </authorList>
    </citation>
    <scope>NUCLEOTIDE SEQUENCE [LARGE SCALE GENOMIC DNA]</scope>
    <source>
        <strain evidence="9 10">LX-B</strain>
    </source>
</reference>
<dbReference type="Gene3D" id="3.30.70.270">
    <property type="match status" value="1"/>
</dbReference>
<evidence type="ECO:0000313" key="9">
    <source>
        <dbReference type="EMBL" id="TCL72392.1"/>
    </source>
</evidence>
<dbReference type="InterPro" id="IPR043128">
    <property type="entry name" value="Rev_trsase/Diguanyl_cyclase"/>
</dbReference>
<dbReference type="Pfam" id="PF11799">
    <property type="entry name" value="IMS_C"/>
    <property type="match status" value="1"/>
</dbReference>
<dbReference type="SUPFAM" id="SSF56672">
    <property type="entry name" value="DNA/RNA polymerases"/>
    <property type="match status" value="1"/>
</dbReference>
<sequence length="419" mass="46566">MFALADCNNFYVSCERVFNPALNGRPVVVLSNNDGCVIARSNEAKQLGIQMAQPAFQIAAFLKKNRVAVHSSNYALYGDMSRRVMTILGEFTPELEIYSIDEAFLGLAGLPVELEAYARAIRNRVLQYTGIPVSVGIGPTKVLAKLANHFAKKVPENQGVFVLTPENTAQCLQRFAVEEIWGIGRQYAKLLRSHGANTAWDLIRLSDGWVRRKMTVAGLRIKKELEGVSCLSLETAPPAKQAICTSRSFGTFQTEKAPIREAVATFAARCAFKLRRQRSCAGVLMVFIHTNEFNPNEPQYARNAVRRLPVATSSSLELVHYALDSFETIFRPGFRYKKAGVLVSEIVPEDRVQGSLFDTVEREKQRALMAALDRISLRFGPDAVQVAAQGVGDGDWQLRRAKLSPCYTTRWSDIITVKA</sequence>
<evidence type="ECO:0000313" key="10">
    <source>
        <dbReference type="Proteomes" id="UP000295008"/>
    </source>
</evidence>
<organism evidence="9 10">
    <name type="scientific">Hydrogenispora ethanolica</name>
    <dbReference type="NCBI Taxonomy" id="1082276"/>
    <lineage>
        <taxon>Bacteria</taxon>
        <taxon>Bacillati</taxon>
        <taxon>Bacillota</taxon>
        <taxon>Hydrogenispora</taxon>
    </lineage>
</organism>
<protein>
    <submittedName>
        <fullName evidence="9">DNA polymerase V</fullName>
    </submittedName>
</protein>
<comment type="caution">
    <text evidence="9">The sequence shown here is derived from an EMBL/GenBank/DDBJ whole genome shotgun (WGS) entry which is preliminary data.</text>
</comment>
<evidence type="ECO:0000259" key="8">
    <source>
        <dbReference type="Pfam" id="PF13438"/>
    </source>
</evidence>
<feature type="domain" description="UmuC" evidence="6">
    <location>
        <begin position="6"/>
        <end position="148"/>
    </location>
</feature>
<dbReference type="InterPro" id="IPR043502">
    <property type="entry name" value="DNA/RNA_pol_sf"/>
</dbReference>
<evidence type="ECO:0000259" key="7">
    <source>
        <dbReference type="Pfam" id="PF11799"/>
    </source>
</evidence>
<proteinExistence type="inferred from homology"/>
<dbReference type="Proteomes" id="UP000295008">
    <property type="component" value="Unassembled WGS sequence"/>
</dbReference>
<dbReference type="PANTHER" id="PTHR11076:SF34">
    <property type="entry name" value="PROTEIN UMUC"/>
    <property type="match status" value="1"/>
</dbReference>
<dbReference type="InterPro" id="IPR050116">
    <property type="entry name" value="DNA_polymerase-Y"/>
</dbReference>
<feature type="domain" description="DUF4113" evidence="8">
    <location>
        <begin position="367"/>
        <end position="417"/>
    </location>
</feature>
<dbReference type="Pfam" id="PF00817">
    <property type="entry name" value="IMS"/>
    <property type="match status" value="1"/>
</dbReference>
<dbReference type="PANTHER" id="PTHR11076">
    <property type="entry name" value="DNA REPAIR POLYMERASE UMUC / TRANSFERASE FAMILY MEMBER"/>
    <property type="match status" value="1"/>
</dbReference>
<keyword evidence="5" id="KW-0742">SOS response</keyword>
<dbReference type="GO" id="GO:0003887">
    <property type="term" value="F:DNA-directed DNA polymerase activity"/>
    <property type="evidence" value="ECO:0007669"/>
    <property type="project" value="TreeGrafter"/>
</dbReference>
<dbReference type="InterPro" id="IPR025188">
    <property type="entry name" value="DUF4113"/>
</dbReference>
<evidence type="ECO:0000256" key="3">
    <source>
        <dbReference type="ARBA" id="ARBA00023199"/>
    </source>
</evidence>
<evidence type="ECO:0000256" key="5">
    <source>
        <dbReference type="ARBA" id="ARBA00023236"/>
    </source>
</evidence>
<dbReference type="InterPro" id="IPR017961">
    <property type="entry name" value="DNA_pol_Y-fam_little_finger"/>
</dbReference>
<dbReference type="Gene3D" id="1.10.150.20">
    <property type="entry name" value="5' to 3' exonuclease, C-terminal subdomain"/>
    <property type="match status" value="1"/>
</dbReference>